<evidence type="ECO:0000313" key="2">
    <source>
        <dbReference type="Proteomes" id="UP000593572"/>
    </source>
</evidence>
<proteinExistence type="predicted"/>
<evidence type="ECO:0000313" key="1">
    <source>
        <dbReference type="EMBL" id="MBA0549508.1"/>
    </source>
</evidence>
<dbReference type="Proteomes" id="UP000593572">
    <property type="component" value="Unassembled WGS sequence"/>
</dbReference>
<dbReference type="AlphaFoldDB" id="A0A7J8LAM7"/>
<keyword evidence="2" id="KW-1185">Reference proteome</keyword>
<sequence length="100" mass="11581">MEIDLETIVLETNNPGKAAKKVRWQEDDPLDEESNEDGFNLNWGDFIIEQVPRNDYFMARFRSINDYINILLEGPMTINGQLQTLISQPPSPICKRLWLG</sequence>
<organism evidence="1 2">
    <name type="scientific">Gossypium lobatum</name>
    <dbReference type="NCBI Taxonomy" id="34289"/>
    <lineage>
        <taxon>Eukaryota</taxon>
        <taxon>Viridiplantae</taxon>
        <taxon>Streptophyta</taxon>
        <taxon>Embryophyta</taxon>
        <taxon>Tracheophyta</taxon>
        <taxon>Spermatophyta</taxon>
        <taxon>Magnoliopsida</taxon>
        <taxon>eudicotyledons</taxon>
        <taxon>Gunneridae</taxon>
        <taxon>Pentapetalae</taxon>
        <taxon>rosids</taxon>
        <taxon>malvids</taxon>
        <taxon>Malvales</taxon>
        <taxon>Malvaceae</taxon>
        <taxon>Malvoideae</taxon>
        <taxon>Gossypium</taxon>
    </lineage>
</organism>
<name>A0A7J8LAM7_9ROSI</name>
<reference evidence="1 2" key="1">
    <citation type="journal article" date="2019" name="Genome Biol. Evol.">
        <title>Insights into the evolution of the New World diploid cottons (Gossypium, subgenus Houzingenia) based on genome sequencing.</title>
        <authorList>
            <person name="Grover C.E."/>
            <person name="Arick M.A. 2nd"/>
            <person name="Thrash A."/>
            <person name="Conover J.L."/>
            <person name="Sanders W.S."/>
            <person name="Peterson D.G."/>
            <person name="Frelichowski J.E."/>
            <person name="Scheffler J.A."/>
            <person name="Scheffler B.E."/>
            <person name="Wendel J.F."/>
        </authorList>
    </citation>
    <scope>NUCLEOTIDE SEQUENCE [LARGE SCALE GENOMIC DNA]</scope>
    <source>
        <strain evidence="1">157</strain>
        <tissue evidence="1">Leaf</tissue>
    </source>
</reference>
<dbReference type="EMBL" id="JABEZX010000001">
    <property type="protein sequence ID" value="MBA0549508.1"/>
    <property type="molecule type" value="Genomic_DNA"/>
</dbReference>
<gene>
    <name evidence="1" type="ORF">Golob_020534</name>
</gene>
<accession>A0A7J8LAM7</accession>
<protein>
    <submittedName>
        <fullName evidence="1">Uncharacterized protein</fullName>
    </submittedName>
</protein>
<comment type="caution">
    <text evidence="1">The sequence shown here is derived from an EMBL/GenBank/DDBJ whole genome shotgun (WGS) entry which is preliminary data.</text>
</comment>